<feature type="compositionally biased region" description="Basic and acidic residues" evidence="9">
    <location>
        <begin position="833"/>
        <end position="850"/>
    </location>
</feature>
<dbReference type="GO" id="GO:0005524">
    <property type="term" value="F:ATP binding"/>
    <property type="evidence" value="ECO:0007669"/>
    <property type="project" value="UniProtKB-KW"/>
</dbReference>
<protein>
    <recommendedName>
        <fullName evidence="8">Hypoxia up-regulated protein 1</fullName>
    </recommendedName>
</protein>
<reference evidence="11" key="1">
    <citation type="journal article" date="2023" name="Insect Mol. Biol.">
        <title>Genome sequencing provides insights into the evolution of gene families encoding plant cell wall-degrading enzymes in longhorned beetles.</title>
        <authorList>
            <person name="Shin N.R."/>
            <person name="Okamura Y."/>
            <person name="Kirsch R."/>
            <person name="Pauchet Y."/>
        </authorList>
    </citation>
    <scope>NUCLEOTIDE SEQUENCE</scope>
    <source>
        <strain evidence="11">AMC_N1</strain>
    </source>
</reference>
<evidence type="ECO:0000256" key="1">
    <source>
        <dbReference type="ARBA" id="ARBA00004319"/>
    </source>
</evidence>
<keyword evidence="3 10" id="KW-0732">Signal</keyword>
<dbReference type="Gene3D" id="3.30.420.40">
    <property type="match status" value="3"/>
</dbReference>
<sequence>MKLYVLTAALVTCFTWATLVESLAVMSVDLGSEWMKIGIVSPGVPMEIALNKESKRKTPAVISFRDNIRLFGEDAQSVGGKSINHPLVKLYQERFPYYNIVENQETGTIIFRHDEHNSYSPEELIAQLLAKAKEFAENGAHQPIKECVLTVPGFFNQVERRALLQAANLADLKRITETAQYVMFYDMGASSTTATLVSYQTIKTKERGYVETHPQASILGVGYDRTLGGLEIQLRLRDYLAKKFNEMKKTKNNVFENPRAMAKLFKEAGRLKNVLSANAEHHAQIEGLLDEQDFKLVVKREEMEELIKDLLDRVGKPVETALKTAHLTMDVVSQVVLVGAGTRVPKVQEYLQKSVQRELAKNLNTDEAATLGAVYKAADLSTGFKVSKFITKDAVVLPIQVMFERETDEGLKQVRRTLFGLMNPYPQKKIITFNKHTDDFSFSVNYADLDYLPSNEILNIGMTNLSEYKLTGVAEALKKNTGDNIETKGIKAHFAMDDSGLLNMVNVELVVEKTIVPSDEEEGTLSKLGSTFSKLFGGEDEKPVEKPEKEKPVEEAADDKPAEKEKDTEKKAENTKDSAEKPKNTTSTKDATEKEAPKETKPKVVTVKEPIKVTEEVLTINLLSNKQFAEASEKLQKLDQIEKEINRRATALNNLESFVIDVQNKLDENEYAQAATKEDIEKIRSMCQEISDWLYDEGSEADADTYEKKLDMLQGLTKELFSRVWEHKEAPEALNALNSMLNHSSHFLLNAKNLTKSTNPEKDVFTDVEVETLGKLIDETIDWRDKIVKEQKALKKSDPPKLTVKLLMDKMAALDREVKYLVNKIKMWKPKKVEKPVTEKVEKDTSDKNTNETSEQETIVDEEATVNEETIEAPEGGDDSKIDPAATENSEDSHTEL</sequence>
<accession>A0AAV8YE35</accession>
<dbReference type="InterPro" id="IPR029047">
    <property type="entry name" value="HSP70_peptide-bd_sf"/>
</dbReference>
<evidence type="ECO:0000256" key="2">
    <source>
        <dbReference type="ARBA" id="ARBA00007381"/>
    </source>
</evidence>
<feature type="chain" id="PRO_5043597305" description="Hypoxia up-regulated protein 1" evidence="10">
    <location>
        <begin position="23"/>
        <end position="897"/>
    </location>
</feature>
<name>A0AAV8YE35_9CUCU</name>
<dbReference type="CDD" id="cd10230">
    <property type="entry name" value="ASKHA_NBD_HSP70_HYOU1"/>
    <property type="match status" value="1"/>
</dbReference>
<dbReference type="PANTHER" id="PTHR45639:SF3">
    <property type="entry name" value="HYPOXIA UP-REGULATED PROTEIN 1"/>
    <property type="match status" value="1"/>
</dbReference>
<feature type="region of interest" description="Disordered" evidence="9">
    <location>
        <begin position="833"/>
        <end position="897"/>
    </location>
</feature>
<keyword evidence="12" id="KW-1185">Reference proteome</keyword>
<evidence type="ECO:0000256" key="4">
    <source>
        <dbReference type="ARBA" id="ARBA00022741"/>
    </source>
</evidence>
<evidence type="ECO:0000256" key="5">
    <source>
        <dbReference type="ARBA" id="ARBA00022824"/>
    </source>
</evidence>
<dbReference type="FunFam" id="3.30.30.30:FF:000004">
    <property type="entry name" value="hypoxia up-regulated protein 1"/>
    <property type="match status" value="1"/>
</dbReference>
<evidence type="ECO:0000256" key="10">
    <source>
        <dbReference type="SAM" id="SignalP"/>
    </source>
</evidence>
<comment type="caution">
    <text evidence="11">The sequence shown here is derived from an EMBL/GenBank/DDBJ whole genome shotgun (WGS) entry which is preliminary data.</text>
</comment>
<dbReference type="Proteomes" id="UP001162162">
    <property type="component" value="Unassembled WGS sequence"/>
</dbReference>
<evidence type="ECO:0000256" key="9">
    <source>
        <dbReference type="SAM" id="MobiDB-lite"/>
    </source>
</evidence>
<dbReference type="GO" id="GO:0005788">
    <property type="term" value="C:endoplasmic reticulum lumen"/>
    <property type="evidence" value="ECO:0007669"/>
    <property type="project" value="UniProtKB-SubCell"/>
</dbReference>
<dbReference type="Gene3D" id="1.20.1270.10">
    <property type="match status" value="1"/>
</dbReference>
<evidence type="ECO:0000256" key="7">
    <source>
        <dbReference type="ARBA" id="ARBA00023186"/>
    </source>
</evidence>
<organism evidence="11 12">
    <name type="scientific">Aromia moschata</name>
    <dbReference type="NCBI Taxonomy" id="1265417"/>
    <lineage>
        <taxon>Eukaryota</taxon>
        <taxon>Metazoa</taxon>
        <taxon>Ecdysozoa</taxon>
        <taxon>Arthropoda</taxon>
        <taxon>Hexapoda</taxon>
        <taxon>Insecta</taxon>
        <taxon>Pterygota</taxon>
        <taxon>Neoptera</taxon>
        <taxon>Endopterygota</taxon>
        <taxon>Coleoptera</taxon>
        <taxon>Polyphaga</taxon>
        <taxon>Cucujiformia</taxon>
        <taxon>Chrysomeloidea</taxon>
        <taxon>Cerambycidae</taxon>
        <taxon>Cerambycinae</taxon>
        <taxon>Callichromatini</taxon>
        <taxon>Aromia</taxon>
    </lineage>
</organism>
<dbReference type="AlphaFoldDB" id="A0AAV8YE35"/>
<dbReference type="FunFam" id="3.90.640.10:FF:000012">
    <property type="entry name" value="Hypoxia up-regulated protein 1"/>
    <property type="match status" value="1"/>
</dbReference>
<dbReference type="Pfam" id="PF00012">
    <property type="entry name" value="HSP70"/>
    <property type="match status" value="1"/>
</dbReference>
<keyword evidence="4" id="KW-0547">Nucleotide-binding</keyword>
<dbReference type="EMBL" id="JAPWTK010000117">
    <property type="protein sequence ID" value="KAJ8949475.1"/>
    <property type="molecule type" value="Genomic_DNA"/>
</dbReference>
<dbReference type="InterPro" id="IPR029048">
    <property type="entry name" value="HSP70_C_sf"/>
</dbReference>
<feature type="signal peptide" evidence="10">
    <location>
        <begin position="1"/>
        <end position="22"/>
    </location>
</feature>
<dbReference type="FunFam" id="1.20.1270.10:FF:000002">
    <property type="entry name" value="Heat shock 70 kDa protein 4"/>
    <property type="match status" value="1"/>
</dbReference>
<feature type="compositionally biased region" description="Basic and acidic residues" evidence="9">
    <location>
        <begin position="537"/>
        <end position="583"/>
    </location>
</feature>
<dbReference type="InterPro" id="IPR043129">
    <property type="entry name" value="ATPase_NBD"/>
</dbReference>
<dbReference type="InterPro" id="IPR013126">
    <property type="entry name" value="Hsp_70_fam"/>
</dbReference>
<keyword evidence="5" id="KW-0256">Endoplasmic reticulum</keyword>
<dbReference type="GO" id="GO:0034663">
    <property type="term" value="C:endoplasmic reticulum chaperone complex"/>
    <property type="evidence" value="ECO:0007669"/>
    <property type="project" value="TreeGrafter"/>
</dbReference>
<evidence type="ECO:0000256" key="8">
    <source>
        <dbReference type="ARBA" id="ARBA00040503"/>
    </source>
</evidence>
<evidence type="ECO:0000256" key="6">
    <source>
        <dbReference type="ARBA" id="ARBA00022840"/>
    </source>
</evidence>
<dbReference type="PANTHER" id="PTHR45639">
    <property type="entry name" value="HSC70CB, ISOFORM G-RELATED"/>
    <property type="match status" value="1"/>
</dbReference>
<keyword evidence="7" id="KW-0143">Chaperone</keyword>
<comment type="subcellular location">
    <subcellularLocation>
        <location evidence="1">Endoplasmic reticulum lumen</location>
    </subcellularLocation>
</comment>
<evidence type="ECO:0000256" key="3">
    <source>
        <dbReference type="ARBA" id="ARBA00022729"/>
    </source>
</evidence>
<proteinExistence type="inferred from homology"/>
<comment type="similarity">
    <text evidence="2">Belongs to the heat shock protein 70 family.</text>
</comment>
<dbReference type="Gene3D" id="3.90.640.10">
    <property type="entry name" value="Actin, Chain A, domain 4"/>
    <property type="match status" value="1"/>
</dbReference>
<keyword evidence="6" id="KW-0067">ATP-binding</keyword>
<evidence type="ECO:0000313" key="12">
    <source>
        <dbReference type="Proteomes" id="UP001162162"/>
    </source>
</evidence>
<dbReference type="GO" id="GO:0030968">
    <property type="term" value="P:endoplasmic reticulum unfolded protein response"/>
    <property type="evidence" value="ECO:0007669"/>
    <property type="project" value="TreeGrafter"/>
</dbReference>
<dbReference type="SUPFAM" id="SSF100934">
    <property type="entry name" value="Heat shock protein 70kD (HSP70), C-terminal subdomain"/>
    <property type="match status" value="1"/>
</dbReference>
<dbReference type="Gene3D" id="2.60.34.10">
    <property type="entry name" value="Substrate Binding Domain Of DNAk, Chain A, domain 1"/>
    <property type="match status" value="1"/>
</dbReference>
<evidence type="ECO:0000313" key="11">
    <source>
        <dbReference type="EMBL" id="KAJ8949475.1"/>
    </source>
</evidence>
<feature type="region of interest" description="Disordered" evidence="9">
    <location>
        <begin position="520"/>
        <end position="602"/>
    </location>
</feature>
<gene>
    <name evidence="11" type="ORF">NQ318_005942</name>
</gene>
<feature type="compositionally biased region" description="Acidic residues" evidence="9">
    <location>
        <begin position="854"/>
        <end position="877"/>
    </location>
</feature>
<dbReference type="SUPFAM" id="SSF53067">
    <property type="entry name" value="Actin-like ATPase domain"/>
    <property type="match status" value="2"/>
</dbReference>
<dbReference type="GO" id="GO:0140662">
    <property type="term" value="F:ATP-dependent protein folding chaperone"/>
    <property type="evidence" value="ECO:0007669"/>
    <property type="project" value="InterPro"/>
</dbReference>
<feature type="compositionally biased region" description="Basic and acidic residues" evidence="9">
    <location>
        <begin position="590"/>
        <end position="602"/>
    </location>
</feature>
<dbReference type="Gene3D" id="3.30.30.30">
    <property type="match status" value="1"/>
</dbReference>
<dbReference type="PRINTS" id="PR00301">
    <property type="entry name" value="HEATSHOCK70"/>
</dbReference>